<keyword evidence="2" id="KW-1185">Reference proteome</keyword>
<evidence type="ECO:0000313" key="2">
    <source>
        <dbReference type="Proteomes" id="UP000038009"/>
    </source>
</evidence>
<gene>
    <name evidence="1" type="ORF">ABL78_8506</name>
</gene>
<proteinExistence type="predicted"/>
<dbReference type="Proteomes" id="UP000038009">
    <property type="component" value="Unassembled WGS sequence"/>
</dbReference>
<dbReference type="EMBL" id="LJSK01000900">
    <property type="protein sequence ID" value="KPI82484.1"/>
    <property type="molecule type" value="Genomic_DNA"/>
</dbReference>
<sequence>MPSLTNVFLQVARREFRAALSAYVPASASLVYDVVVNDLQCNFYNTICSIPAENGIQVMNAHFTGVGDFNGFLDTVMGKRIDEMMTTITFTAVKSTSYLFRQRYYLSPS</sequence>
<evidence type="ECO:0000313" key="1">
    <source>
        <dbReference type="EMBL" id="KPI82484.1"/>
    </source>
</evidence>
<organism evidence="1 2">
    <name type="scientific">Leptomonas seymouri</name>
    <dbReference type="NCBI Taxonomy" id="5684"/>
    <lineage>
        <taxon>Eukaryota</taxon>
        <taxon>Discoba</taxon>
        <taxon>Euglenozoa</taxon>
        <taxon>Kinetoplastea</taxon>
        <taxon>Metakinetoplastina</taxon>
        <taxon>Trypanosomatida</taxon>
        <taxon>Trypanosomatidae</taxon>
        <taxon>Leishmaniinae</taxon>
        <taxon>Leptomonas</taxon>
    </lineage>
</organism>
<name>A0A0N1IH04_LEPSE</name>
<reference evidence="1 2" key="1">
    <citation type="journal article" date="2015" name="PLoS Pathog.">
        <title>Leptomonas seymouri: Adaptations to the Dixenous Life Cycle Analyzed by Genome Sequencing, Transcriptome Profiling and Co-infection with Leishmania donovani.</title>
        <authorList>
            <person name="Kraeva N."/>
            <person name="Butenko A."/>
            <person name="Hlavacova J."/>
            <person name="Kostygov A."/>
            <person name="Myskova J."/>
            <person name="Grybchuk D."/>
            <person name="Lestinova T."/>
            <person name="Votypka J."/>
            <person name="Volf P."/>
            <person name="Opperdoes F."/>
            <person name="Flegontov P."/>
            <person name="Lukes J."/>
            <person name="Yurchenko V."/>
        </authorList>
    </citation>
    <scope>NUCLEOTIDE SEQUENCE [LARGE SCALE GENOMIC DNA]</scope>
    <source>
        <strain evidence="1 2">ATCC 30220</strain>
    </source>
</reference>
<comment type="caution">
    <text evidence="1">The sequence shown here is derived from an EMBL/GenBank/DDBJ whole genome shotgun (WGS) entry which is preliminary data.</text>
</comment>
<accession>A0A0N1IH04</accession>
<protein>
    <submittedName>
        <fullName evidence="1">Uncharacterized protein</fullName>
    </submittedName>
</protein>
<dbReference type="OrthoDB" id="274207at2759"/>
<dbReference type="AlphaFoldDB" id="A0A0N1IH04"/>
<dbReference type="VEuPathDB" id="TriTrypDB:Lsey_0902_0010"/>